<keyword evidence="1" id="KW-1133">Transmembrane helix</keyword>
<evidence type="ECO:0000256" key="1">
    <source>
        <dbReference type="SAM" id="Phobius"/>
    </source>
</evidence>
<protein>
    <submittedName>
        <fullName evidence="2">Uncharacterized protein</fullName>
    </submittedName>
</protein>
<keyword evidence="3" id="KW-1185">Reference proteome</keyword>
<proteinExistence type="predicted"/>
<name>K0T102_THAOC</name>
<dbReference type="EMBL" id="AGNL01007259">
    <property type="protein sequence ID" value="EJK71415.1"/>
    <property type="molecule type" value="Genomic_DNA"/>
</dbReference>
<accession>K0T102</accession>
<keyword evidence="1" id="KW-0472">Membrane</keyword>
<evidence type="ECO:0000313" key="3">
    <source>
        <dbReference type="Proteomes" id="UP000266841"/>
    </source>
</evidence>
<evidence type="ECO:0000313" key="2">
    <source>
        <dbReference type="EMBL" id="EJK71415.1"/>
    </source>
</evidence>
<comment type="caution">
    <text evidence="2">The sequence shown here is derived from an EMBL/GenBank/DDBJ whole genome shotgun (WGS) entry which is preliminary data.</text>
</comment>
<organism evidence="2 3">
    <name type="scientific">Thalassiosira oceanica</name>
    <name type="common">Marine diatom</name>
    <dbReference type="NCBI Taxonomy" id="159749"/>
    <lineage>
        <taxon>Eukaryota</taxon>
        <taxon>Sar</taxon>
        <taxon>Stramenopiles</taxon>
        <taxon>Ochrophyta</taxon>
        <taxon>Bacillariophyta</taxon>
        <taxon>Coscinodiscophyceae</taxon>
        <taxon>Thalassiosirophycidae</taxon>
        <taxon>Thalassiosirales</taxon>
        <taxon>Thalassiosiraceae</taxon>
        <taxon>Thalassiosira</taxon>
    </lineage>
</organism>
<keyword evidence="1" id="KW-0812">Transmembrane</keyword>
<dbReference type="Proteomes" id="UP000266841">
    <property type="component" value="Unassembled WGS sequence"/>
</dbReference>
<feature type="transmembrane region" description="Helical" evidence="1">
    <location>
        <begin position="56"/>
        <end position="77"/>
    </location>
</feature>
<feature type="transmembrane region" description="Helical" evidence="1">
    <location>
        <begin position="21"/>
        <end position="44"/>
    </location>
</feature>
<sequence>MERTTTKTIDRKSYPRAALGRIFVAAPAIRQIIASTAFSLAFAAAAESVIIASKTLVAAGGAAGLAVTPAVQAPAVYTLQTRMTRIKNAKAARLPPETTFLTKRMKIIRLVKSD</sequence>
<dbReference type="AlphaFoldDB" id="K0T102"/>
<gene>
    <name evidence="2" type="ORF">THAOC_07151</name>
</gene>
<reference evidence="2 3" key="1">
    <citation type="journal article" date="2012" name="Genome Biol.">
        <title>Genome and low-iron response of an oceanic diatom adapted to chronic iron limitation.</title>
        <authorList>
            <person name="Lommer M."/>
            <person name="Specht M."/>
            <person name="Roy A.S."/>
            <person name="Kraemer L."/>
            <person name="Andreson R."/>
            <person name="Gutowska M.A."/>
            <person name="Wolf J."/>
            <person name="Bergner S.V."/>
            <person name="Schilhabel M.B."/>
            <person name="Klostermeier U.C."/>
            <person name="Beiko R.G."/>
            <person name="Rosenstiel P."/>
            <person name="Hippler M."/>
            <person name="Laroche J."/>
        </authorList>
    </citation>
    <scope>NUCLEOTIDE SEQUENCE [LARGE SCALE GENOMIC DNA]</scope>
    <source>
        <strain evidence="2 3">CCMP1005</strain>
    </source>
</reference>